<dbReference type="InterPro" id="IPR023411">
    <property type="entry name" value="RNaseA_AS"/>
</dbReference>
<comment type="similarity">
    <text evidence="2 14">Belongs to the pancreatic ribonuclease family.</text>
</comment>
<dbReference type="PROSITE" id="PS00127">
    <property type="entry name" value="RNASE_PANCREATIC"/>
    <property type="match status" value="1"/>
</dbReference>
<keyword evidence="4" id="KW-0964">Secreted</keyword>
<evidence type="ECO:0000256" key="1">
    <source>
        <dbReference type="ARBA" id="ARBA00004613"/>
    </source>
</evidence>
<keyword evidence="10" id="KW-0456">Lyase</keyword>
<comment type="function">
    <text evidence="11">Endonuclease that catalyzes the cleavage of RNA on the 3' side of pyrimidine nucleotides. Acts on single-stranded and double-stranded RNA.</text>
</comment>
<dbReference type="SUPFAM" id="SSF54076">
    <property type="entry name" value="RNase A-like"/>
    <property type="match status" value="1"/>
</dbReference>
<evidence type="ECO:0000256" key="15">
    <source>
        <dbReference type="SAM" id="Phobius"/>
    </source>
</evidence>
<comment type="catalytic activity">
    <reaction evidence="13">
        <text>an [RNA] containing cytidine + H2O = an [RNA]-3'-cytidine-3'-phosphate + a 5'-hydroxy-ribonucleotide-3'-[RNA].</text>
        <dbReference type="EC" id="4.6.1.18"/>
    </reaction>
</comment>
<dbReference type="PRINTS" id="PR00794">
    <property type="entry name" value="RIBONUCLEASE"/>
</dbReference>
<dbReference type="InterPro" id="IPR001427">
    <property type="entry name" value="RNaseA"/>
</dbReference>
<evidence type="ECO:0000256" key="10">
    <source>
        <dbReference type="ARBA" id="ARBA00023239"/>
    </source>
</evidence>
<keyword evidence="5 14" id="KW-0540">Nuclease</keyword>
<keyword evidence="7 14" id="KW-0255">Endonuclease</keyword>
<reference evidence="17" key="3">
    <citation type="journal article" date="2019" name="Gene Rep">
        <title>Eutherian third-party data gene collections.</title>
        <authorList>
            <person name="Premzl M."/>
        </authorList>
    </citation>
    <scope>NUCLEOTIDE SEQUENCE</scope>
    <source>
        <strain evidence="17">N/A</strain>
    </source>
</reference>
<evidence type="ECO:0000256" key="11">
    <source>
        <dbReference type="ARBA" id="ARBA00025216"/>
    </source>
</evidence>
<dbReference type="GO" id="GO:0004522">
    <property type="term" value="F:ribonuclease A activity"/>
    <property type="evidence" value="ECO:0007669"/>
    <property type="project" value="UniProtKB-EC"/>
</dbReference>
<gene>
    <name evidence="17" type="primary">Rac1</name>
</gene>
<evidence type="ECO:0000256" key="7">
    <source>
        <dbReference type="ARBA" id="ARBA00022759"/>
    </source>
</evidence>
<evidence type="ECO:0000256" key="3">
    <source>
        <dbReference type="ARBA" id="ARBA00012569"/>
    </source>
</evidence>
<dbReference type="InterPro" id="IPR023412">
    <property type="entry name" value="RNaseA_domain"/>
</dbReference>
<evidence type="ECO:0000256" key="4">
    <source>
        <dbReference type="ARBA" id="ARBA00022525"/>
    </source>
</evidence>
<dbReference type="GO" id="GO:0005576">
    <property type="term" value="C:extracellular region"/>
    <property type="evidence" value="ECO:0007669"/>
    <property type="project" value="UniProtKB-SubCell"/>
</dbReference>
<evidence type="ECO:0000256" key="8">
    <source>
        <dbReference type="ARBA" id="ARBA00022801"/>
    </source>
</evidence>
<evidence type="ECO:0000256" key="5">
    <source>
        <dbReference type="ARBA" id="ARBA00022722"/>
    </source>
</evidence>
<comment type="subcellular location">
    <subcellularLocation>
        <location evidence="1">Secreted</location>
    </subcellularLocation>
</comment>
<keyword evidence="8 14" id="KW-0378">Hydrolase</keyword>
<dbReference type="PANTHER" id="PTHR11437">
    <property type="entry name" value="RIBONUCLEASE"/>
    <property type="match status" value="1"/>
</dbReference>
<feature type="transmembrane region" description="Helical" evidence="15">
    <location>
        <begin position="16"/>
        <end position="36"/>
    </location>
</feature>
<accession>W0UVC3</accession>
<reference evidence="17" key="1">
    <citation type="journal article" date="2014" name="Mol. Genet. Genomics">
        <title>Comparative genomic analysis of eutherian ribonuclease A genes.</title>
        <authorList>
            <person name="Premzl M."/>
        </authorList>
    </citation>
    <scope>NUCLEOTIDE SEQUENCE</scope>
    <source>
        <strain evidence="17">N/A</strain>
    </source>
</reference>
<organism evidence="17">
    <name type="scientific">Mus musculus</name>
    <name type="common">Mouse</name>
    <dbReference type="NCBI Taxonomy" id="10090"/>
    <lineage>
        <taxon>Eukaryota</taxon>
        <taxon>Metazoa</taxon>
        <taxon>Chordata</taxon>
        <taxon>Craniata</taxon>
        <taxon>Vertebrata</taxon>
        <taxon>Euteleostomi</taxon>
        <taxon>Mammalia</taxon>
        <taxon>Eutheria</taxon>
        <taxon>Euarchontoglires</taxon>
        <taxon>Glires</taxon>
        <taxon>Rodentia</taxon>
        <taxon>Myomorpha</taxon>
        <taxon>Muroidea</taxon>
        <taxon>Muridae</taxon>
        <taxon>Murinae</taxon>
        <taxon>Mus</taxon>
        <taxon>Mus</taxon>
    </lineage>
</organism>
<keyword evidence="15" id="KW-0812">Transmembrane</keyword>
<dbReference type="CDD" id="cd06265">
    <property type="entry name" value="RNase_A_canonical"/>
    <property type="match status" value="1"/>
</dbReference>
<dbReference type="Pfam" id="PF00074">
    <property type="entry name" value="RnaseA"/>
    <property type="match status" value="1"/>
</dbReference>
<dbReference type="PANTHER" id="PTHR11437:SF24">
    <property type="entry name" value="RIBONUCLEASE PANCREATIC"/>
    <property type="match status" value="1"/>
</dbReference>
<sequence length="191" mass="21198">MCKEAEVGESSVETEVGAAALLSICPFFLFLSFQAFPSSQATMGLEKSLILFPLFVLLLGWVQPSLGRESAAQKFQRQHMDPDGSSINSPTYCNQMMKRRDMTNGSCKPVNTFVHEPLADVQAVCSQENVTCKNRKSNCYKSSSALHITDCHLKGNSKYPNCDYKTTQYQKHIIVACEGNPYVPVHFDATV</sequence>
<dbReference type="SMART" id="SM00092">
    <property type="entry name" value="RNAse_Pc"/>
    <property type="match status" value="1"/>
</dbReference>
<protein>
    <recommendedName>
        <fullName evidence="3">pancreatic ribonuclease</fullName>
        <ecNumber evidence="3">4.6.1.18</ecNumber>
    </recommendedName>
</protein>
<proteinExistence type="inferred from homology"/>
<evidence type="ECO:0000256" key="13">
    <source>
        <dbReference type="ARBA" id="ARBA00034055"/>
    </source>
</evidence>
<comment type="catalytic activity">
    <reaction evidence="12">
        <text>an [RNA] containing uridine + H2O = an [RNA]-3'-uridine-3'-phosphate + a 5'-hydroxy-ribonucleotide-3'-[RNA].</text>
        <dbReference type="EC" id="4.6.1.18"/>
    </reaction>
</comment>
<dbReference type="GO" id="GO:0016787">
    <property type="term" value="F:hydrolase activity"/>
    <property type="evidence" value="ECO:0007669"/>
    <property type="project" value="UniProtKB-KW"/>
</dbReference>
<keyword evidence="15" id="KW-0472">Membrane</keyword>
<evidence type="ECO:0000256" key="6">
    <source>
        <dbReference type="ARBA" id="ARBA00022729"/>
    </source>
</evidence>
<keyword evidence="9" id="KW-1015">Disulfide bond</keyword>
<dbReference type="Gene3D" id="3.10.130.10">
    <property type="entry name" value="Ribonuclease A-like domain"/>
    <property type="match status" value="1"/>
</dbReference>
<feature type="transmembrane region" description="Helical" evidence="15">
    <location>
        <begin position="48"/>
        <end position="66"/>
    </location>
</feature>
<keyword evidence="15" id="KW-1133">Transmembrane helix</keyword>
<evidence type="ECO:0000256" key="14">
    <source>
        <dbReference type="RuleBase" id="RU000651"/>
    </source>
</evidence>
<dbReference type="AlphaFoldDB" id="W0UVC3"/>
<evidence type="ECO:0000256" key="9">
    <source>
        <dbReference type="ARBA" id="ARBA00023157"/>
    </source>
</evidence>
<dbReference type="FunFam" id="3.10.130.10:FF:000001">
    <property type="entry name" value="Ribonuclease pancreatic"/>
    <property type="match status" value="1"/>
</dbReference>
<evidence type="ECO:0000313" key="17">
    <source>
        <dbReference type="EMBL" id="CDG32019.1"/>
    </source>
</evidence>
<feature type="domain" description="Ribonuclease A-domain" evidence="16">
    <location>
        <begin position="68"/>
        <end position="191"/>
    </location>
</feature>
<evidence type="ECO:0000256" key="12">
    <source>
        <dbReference type="ARBA" id="ARBA00034016"/>
    </source>
</evidence>
<dbReference type="InterPro" id="IPR036816">
    <property type="entry name" value="RNaseA-like_dom_sf"/>
</dbReference>
<dbReference type="GO" id="GO:0003676">
    <property type="term" value="F:nucleic acid binding"/>
    <property type="evidence" value="ECO:0007669"/>
    <property type="project" value="InterPro"/>
</dbReference>
<dbReference type="EC" id="4.6.1.18" evidence="3"/>
<reference evidence="17" key="2">
    <citation type="journal article" date="2016" name="Data Brief">
        <title>Curated eutherian third party data gene data sets.</title>
        <authorList>
            <person name="Premzl M."/>
        </authorList>
    </citation>
    <scope>NUCLEOTIDE SEQUENCE</scope>
    <source>
        <strain evidence="17">N/A</strain>
    </source>
</reference>
<evidence type="ECO:0000256" key="2">
    <source>
        <dbReference type="ARBA" id="ARBA00005600"/>
    </source>
</evidence>
<name>W0UVC3_MOUSE</name>
<evidence type="ECO:0000259" key="16">
    <source>
        <dbReference type="SMART" id="SM00092"/>
    </source>
</evidence>
<dbReference type="EMBL" id="HG328943">
    <property type="protein sequence ID" value="CDG32019.1"/>
    <property type="molecule type" value="Genomic_DNA"/>
</dbReference>
<keyword evidence="6" id="KW-0732">Signal</keyword>